<name>A0A6C0DCF2_9ZZZZ</name>
<accession>A0A6C0DCF2</accession>
<organism evidence="1">
    <name type="scientific">viral metagenome</name>
    <dbReference type="NCBI Taxonomy" id="1070528"/>
    <lineage>
        <taxon>unclassified sequences</taxon>
        <taxon>metagenomes</taxon>
        <taxon>organismal metagenomes</taxon>
    </lineage>
</organism>
<dbReference type="EMBL" id="MN739575">
    <property type="protein sequence ID" value="QHT13619.1"/>
    <property type="molecule type" value="Genomic_DNA"/>
</dbReference>
<dbReference type="AlphaFoldDB" id="A0A6C0DCF2"/>
<evidence type="ECO:0000313" key="1">
    <source>
        <dbReference type="EMBL" id="QHT13619.1"/>
    </source>
</evidence>
<proteinExistence type="predicted"/>
<sequence length="36" mass="3797">MDYKAGDTRTTVSLYRRGDGCSVVVAAGWTAGVSMD</sequence>
<reference evidence="1" key="1">
    <citation type="journal article" date="2020" name="Nature">
        <title>Giant virus diversity and host interactions through global metagenomics.</title>
        <authorList>
            <person name="Schulz F."/>
            <person name="Roux S."/>
            <person name="Paez-Espino D."/>
            <person name="Jungbluth S."/>
            <person name="Walsh D.A."/>
            <person name="Denef V.J."/>
            <person name="McMahon K.D."/>
            <person name="Konstantinidis K.T."/>
            <person name="Eloe-Fadrosh E.A."/>
            <person name="Kyrpides N.C."/>
            <person name="Woyke T."/>
        </authorList>
    </citation>
    <scope>NUCLEOTIDE SEQUENCE</scope>
    <source>
        <strain evidence="1">GVMAG-M-3300023174-132</strain>
    </source>
</reference>
<protein>
    <submittedName>
        <fullName evidence="1">Uncharacterized protein</fullName>
    </submittedName>
</protein>